<evidence type="ECO:0000313" key="5">
    <source>
        <dbReference type="EMBL" id="CAD7636739.1"/>
    </source>
</evidence>
<dbReference type="Gene3D" id="3.30.70.330">
    <property type="match status" value="6"/>
</dbReference>
<feature type="compositionally biased region" description="Basic residues" evidence="3">
    <location>
        <begin position="180"/>
        <end position="194"/>
    </location>
</feature>
<feature type="domain" description="RRM" evidence="4">
    <location>
        <begin position="497"/>
        <end position="569"/>
    </location>
</feature>
<keyword evidence="1 2" id="KW-0694">RNA-binding</keyword>
<feature type="compositionally biased region" description="Polar residues" evidence="3">
    <location>
        <begin position="659"/>
        <end position="670"/>
    </location>
</feature>
<dbReference type="CDD" id="cd12318">
    <property type="entry name" value="RRM5_RBM19_like"/>
    <property type="match status" value="1"/>
</dbReference>
<dbReference type="SUPFAM" id="SSF54928">
    <property type="entry name" value="RNA-binding domain, RBD"/>
    <property type="match status" value="6"/>
</dbReference>
<feature type="compositionally biased region" description="Basic and acidic residues" evidence="3">
    <location>
        <begin position="88"/>
        <end position="100"/>
    </location>
</feature>
<dbReference type="InterPro" id="IPR034423">
    <property type="entry name" value="RBM19_RRM5"/>
</dbReference>
<feature type="compositionally biased region" description="Polar residues" evidence="3">
    <location>
        <begin position="276"/>
        <end position="285"/>
    </location>
</feature>
<dbReference type="AlphaFoldDB" id="A0A7R9LA26"/>
<dbReference type="EMBL" id="OC914845">
    <property type="protein sequence ID" value="CAD7636739.1"/>
    <property type="molecule type" value="Genomic_DNA"/>
</dbReference>
<sequence>MSLIASDETHINVNEIRKRFETKGEITDINVNPGKRHAIIGYKEISSAQEAIDYFHKTYIFTNKINVQLSDGLDKGFKKFSKNEPSIEDQKTDREVEKREKRAKKKKVLTEELDELQNDPEFEEFMRLQRNIDSGKGKHIWSNDMVIAENPVQSVDNDDEVEVKEESEGEAAEDTEKPTKNKKKKFEKSGHKKTAPKEVHEFVVKLKGLPYKVKKRQIKDFIEPLKALSLRLPPKVKGIAYLSFRTQKELTQVMVKHRGFMDGHRIEITRIEANKPKQSANTTGANKAEAKEPKWKSAEPAPETIGESGRIYVRNLSYTCDEAELRELFERYGQLSEFHLPIDSYTKKQKGFAFVSYVFPEHAVKAVAELDKTDFRGRLLHLIAAKPKPEDFVPPFVAENEKSSYKKSKQMEKKSEAQSSHQWNSLFIGANAVADIMAKKFNIKKSDLLADSNSKDSVAVRLALGETQIVNEMRGFLLENGVHLKAFGETGGERSKTVILVKNLPANTKSEEIRALFEKYGLVLRVILPPNGVTAIVEMQEINEAKSAFNKLAYNNFKHFPLYLEWAPSNVFRDPKDTTLFVKNLHFDTVEEDFRNHFQKCGQIYSANIAYKKSADKVLSMGYGFIQFVYQKSAQKALKELQNSVLDGHTLELKISNRTSQTKQKTYSGRNSDERQSTKQTGTKICVKNIPFEATVDDIKKLFSVFGELKAVRLPKKLSQIGSYRGFGFVDFVTKTDAKRAFDALCHSTHLYGRPLALEWARDAGDDTSDTEARRVATKTERYFQKALEWARDAGDDTSDTEARRVATKTERYFQKVDCTQNWKSCHQQMHGCGAQELPNCVLAAVGLGCWARLVADP</sequence>
<dbReference type="InterPro" id="IPR035979">
    <property type="entry name" value="RBD_domain_sf"/>
</dbReference>
<reference evidence="5" key="1">
    <citation type="submission" date="2020-11" db="EMBL/GenBank/DDBJ databases">
        <authorList>
            <person name="Tran Van P."/>
        </authorList>
    </citation>
    <scope>NUCLEOTIDE SEQUENCE</scope>
</reference>
<evidence type="ECO:0000256" key="3">
    <source>
        <dbReference type="SAM" id="MobiDB-lite"/>
    </source>
</evidence>
<feature type="region of interest" description="Disordered" evidence="3">
    <location>
        <begin position="273"/>
        <end position="302"/>
    </location>
</feature>
<evidence type="ECO:0000313" key="6">
    <source>
        <dbReference type="Proteomes" id="UP000728032"/>
    </source>
</evidence>
<protein>
    <recommendedName>
        <fullName evidence="4">RRM domain-containing protein</fullName>
    </recommendedName>
</protein>
<feature type="domain" description="RRM" evidence="4">
    <location>
        <begin position="309"/>
        <end position="387"/>
    </location>
</feature>
<dbReference type="InterPro" id="IPR050502">
    <property type="entry name" value="Euk_RNA-bind_prot"/>
</dbReference>
<feature type="compositionally biased region" description="Acidic residues" evidence="3">
    <location>
        <begin position="156"/>
        <end position="173"/>
    </location>
</feature>
<dbReference type="SMART" id="SM00360">
    <property type="entry name" value="RRM"/>
    <property type="match status" value="6"/>
</dbReference>
<dbReference type="InterPro" id="IPR012677">
    <property type="entry name" value="Nucleotide-bd_a/b_plait_sf"/>
</dbReference>
<keyword evidence="6" id="KW-1185">Reference proteome</keyword>
<organism evidence="5">
    <name type="scientific">Oppiella nova</name>
    <dbReference type="NCBI Taxonomy" id="334625"/>
    <lineage>
        <taxon>Eukaryota</taxon>
        <taxon>Metazoa</taxon>
        <taxon>Ecdysozoa</taxon>
        <taxon>Arthropoda</taxon>
        <taxon>Chelicerata</taxon>
        <taxon>Arachnida</taxon>
        <taxon>Acari</taxon>
        <taxon>Acariformes</taxon>
        <taxon>Sarcoptiformes</taxon>
        <taxon>Oribatida</taxon>
        <taxon>Brachypylina</taxon>
        <taxon>Oppioidea</taxon>
        <taxon>Oppiidae</taxon>
        <taxon>Oppiella</taxon>
    </lineage>
</organism>
<dbReference type="EMBL" id="CAJPVJ010000020">
    <property type="protein sequence ID" value="CAG2158498.1"/>
    <property type="molecule type" value="Genomic_DNA"/>
</dbReference>
<dbReference type="GO" id="GO:0005634">
    <property type="term" value="C:nucleus"/>
    <property type="evidence" value="ECO:0007669"/>
    <property type="project" value="TreeGrafter"/>
</dbReference>
<dbReference type="Proteomes" id="UP000728032">
    <property type="component" value="Unassembled WGS sequence"/>
</dbReference>
<evidence type="ECO:0000256" key="2">
    <source>
        <dbReference type="PROSITE-ProRule" id="PRU00176"/>
    </source>
</evidence>
<evidence type="ECO:0000256" key="1">
    <source>
        <dbReference type="ARBA" id="ARBA00022884"/>
    </source>
</evidence>
<name>A0A7R9LA26_9ACAR</name>
<accession>A0A7R9LA26</accession>
<feature type="region of interest" description="Disordered" evidence="3">
    <location>
        <begin position="151"/>
        <end position="194"/>
    </location>
</feature>
<evidence type="ECO:0000259" key="4">
    <source>
        <dbReference type="PROSITE" id="PS50102"/>
    </source>
</evidence>
<feature type="compositionally biased region" description="Basic and acidic residues" evidence="3">
    <location>
        <begin position="288"/>
        <end position="297"/>
    </location>
</feature>
<dbReference type="PANTHER" id="PTHR48025">
    <property type="entry name" value="OS02G0815200 PROTEIN"/>
    <property type="match status" value="1"/>
</dbReference>
<gene>
    <name evidence="5" type="ORF">ONB1V03_LOCUS387</name>
</gene>
<dbReference type="PROSITE" id="PS50102">
    <property type="entry name" value="RRM"/>
    <property type="match status" value="4"/>
</dbReference>
<dbReference type="InterPro" id="IPR000504">
    <property type="entry name" value="RRM_dom"/>
</dbReference>
<dbReference type="PANTHER" id="PTHR48025:SF1">
    <property type="entry name" value="RRM DOMAIN-CONTAINING PROTEIN"/>
    <property type="match status" value="1"/>
</dbReference>
<feature type="domain" description="RRM" evidence="4">
    <location>
        <begin position="578"/>
        <end position="658"/>
    </location>
</feature>
<dbReference type="OrthoDB" id="439639at2759"/>
<proteinExistence type="predicted"/>
<dbReference type="Pfam" id="PF00076">
    <property type="entry name" value="RRM_1"/>
    <property type="match status" value="4"/>
</dbReference>
<feature type="domain" description="RRM" evidence="4">
    <location>
        <begin position="683"/>
        <end position="763"/>
    </location>
</feature>
<feature type="region of interest" description="Disordered" evidence="3">
    <location>
        <begin position="79"/>
        <end position="104"/>
    </location>
</feature>
<feature type="region of interest" description="Disordered" evidence="3">
    <location>
        <begin position="659"/>
        <end position="680"/>
    </location>
</feature>
<dbReference type="GO" id="GO:0003729">
    <property type="term" value="F:mRNA binding"/>
    <property type="evidence" value="ECO:0007669"/>
    <property type="project" value="TreeGrafter"/>
</dbReference>